<dbReference type="InterPro" id="IPR025799">
    <property type="entry name" value="Arg_MeTrfase"/>
</dbReference>
<dbReference type="PANTHER" id="PTHR11006">
    <property type="entry name" value="PROTEIN ARGININE N-METHYLTRANSFERASE"/>
    <property type="match status" value="1"/>
</dbReference>
<protein>
    <recommendedName>
        <fullName evidence="5">Protein arginine methyltransferase 6</fullName>
    </recommendedName>
</protein>
<name>A0ABU6V504_9FABA</name>
<organism evidence="3 4">
    <name type="scientific">Stylosanthes scabra</name>
    <dbReference type="NCBI Taxonomy" id="79078"/>
    <lineage>
        <taxon>Eukaryota</taxon>
        <taxon>Viridiplantae</taxon>
        <taxon>Streptophyta</taxon>
        <taxon>Embryophyta</taxon>
        <taxon>Tracheophyta</taxon>
        <taxon>Spermatophyta</taxon>
        <taxon>Magnoliopsida</taxon>
        <taxon>eudicotyledons</taxon>
        <taxon>Gunneridae</taxon>
        <taxon>Pentapetalae</taxon>
        <taxon>rosids</taxon>
        <taxon>fabids</taxon>
        <taxon>Fabales</taxon>
        <taxon>Fabaceae</taxon>
        <taxon>Papilionoideae</taxon>
        <taxon>50 kb inversion clade</taxon>
        <taxon>dalbergioids sensu lato</taxon>
        <taxon>Dalbergieae</taxon>
        <taxon>Pterocarpus clade</taxon>
        <taxon>Stylosanthes</taxon>
    </lineage>
</organism>
<dbReference type="PANTHER" id="PTHR11006:SF73">
    <property type="entry name" value="PROTEIN ARGININE N-METHYLTRANSFERASE 6"/>
    <property type="match status" value="1"/>
</dbReference>
<evidence type="ECO:0000256" key="1">
    <source>
        <dbReference type="ARBA" id="ARBA00022691"/>
    </source>
</evidence>
<dbReference type="SUPFAM" id="SSF53335">
    <property type="entry name" value="S-adenosyl-L-methionine-dependent methyltransferases"/>
    <property type="match status" value="1"/>
</dbReference>
<sequence>MYPEYGSSSDDDDQPHSPARKRQRGNFRAAPLPPPLDFDGAYFQSYSLLSPHEEIIKDSVLINTYKKAIMHHRANIEGKVVLDVGCGTGLIAMFCAQAGARKDVEIPGKVDVIISEWMGNMLFCENMLSSIITAKERWLKTGGVILPSSATLYMAPFTNPKRHREVVELWRGDFYGIDRAYIERIKPENLLTCHHVQVLDVLYVSLNNFGFQMPGSLNIKDNN</sequence>
<dbReference type="InterPro" id="IPR029063">
    <property type="entry name" value="SAM-dependent_MTases_sf"/>
</dbReference>
<proteinExistence type="predicted"/>
<gene>
    <name evidence="3" type="ORF">PIB30_008007</name>
</gene>
<evidence type="ECO:0008006" key="5">
    <source>
        <dbReference type="Google" id="ProtNLM"/>
    </source>
</evidence>
<evidence type="ECO:0000256" key="2">
    <source>
        <dbReference type="SAM" id="MobiDB-lite"/>
    </source>
</evidence>
<feature type="region of interest" description="Disordered" evidence="2">
    <location>
        <begin position="1"/>
        <end position="33"/>
    </location>
</feature>
<dbReference type="Gene3D" id="3.40.50.150">
    <property type="entry name" value="Vaccinia Virus protein VP39"/>
    <property type="match status" value="2"/>
</dbReference>
<keyword evidence="1" id="KW-0949">S-adenosyl-L-methionine</keyword>
<reference evidence="3 4" key="1">
    <citation type="journal article" date="2023" name="Plants (Basel)">
        <title>Bridging the Gap: Combining Genomics and Transcriptomics Approaches to Understand Stylosanthes scabra, an Orphan Legume from the Brazilian Caatinga.</title>
        <authorList>
            <person name="Ferreira-Neto J.R.C."/>
            <person name="da Silva M.D."/>
            <person name="Binneck E."/>
            <person name="de Melo N.F."/>
            <person name="da Silva R.H."/>
            <person name="de Melo A.L.T.M."/>
            <person name="Pandolfi V."/>
            <person name="Bustamante F.O."/>
            <person name="Brasileiro-Vidal A.C."/>
            <person name="Benko-Iseppon A.M."/>
        </authorList>
    </citation>
    <scope>NUCLEOTIDE SEQUENCE [LARGE SCALE GENOMIC DNA]</scope>
    <source>
        <tissue evidence="3">Leaves</tissue>
    </source>
</reference>
<comment type="caution">
    <text evidence="3">The sequence shown here is derived from an EMBL/GenBank/DDBJ whole genome shotgun (WGS) entry which is preliminary data.</text>
</comment>
<evidence type="ECO:0000313" key="4">
    <source>
        <dbReference type="Proteomes" id="UP001341840"/>
    </source>
</evidence>
<dbReference type="EMBL" id="JASCZI010151052">
    <property type="protein sequence ID" value="MED6167982.1"/>
    <property type="molecule type" value="Genomic_DNA"/>
</dbReference>
<accession>A0ABU6V504</accession>
<dbReference type="Proteomes" id="UP001341840">
    <property type="component" value="Unassembled WGS sequence"/>
</dbReference>
<evidence type="ECO:0000313" key="3">
    <source>
        <dbReference type="EMBL" id="MED6167982.1"/>
    </source>
</evidence>
<keyword evidence="4" id="KW-1185">Reference proteome</keyword>